<keyword evidence="1" id="KW-0812">Transmembrane</keyword>
<proteinExistence type="predicted"/>
<accession>A0AA86TRN4</accession>
<name>A0AA86TRN4_9EUKA</name>
<comment type="caution">
    <text evidence="2">The sequence shown here is derived from an EMBL/GenBank/DDBJ whole genome shotgun (WGS) entry which is preliminary data.</text>
</comment>
<feature type="transmembrane region" description="Helical" evidence="1">
    <location>
        <begin position="44"/>
        <end position="70"/>
    </location>
</feature>
<dbReference type="Proteomes" id="UP001642409">
    <property type="component" value="Unassembled WGS sequence"/>
</dbReference>
<evidence type="ECO:0000313" key="3">
    <source>
        <dbReference type="EMBL" id="CAL6018726.1"/>
    </source>
</evidence>
<evidence type="ECO:0000313" key="2">
    <source>
        <dbReference type="EMBL" id="CAI9925765.1"/>
    </source>
</evidence>
<dbReference type="EMBL" id="CAXDID020000081">
    <property type="protein sequence ID" value="CAL6018726.1"/>
    <property type="molecule type" value="Genomic_DNA"/>
</dbReference>
<sequence length="126" mass="14876">MLGAEFSPFASMEWQFDLEFSGDTQPNLTSKPFLLKRSFLAKGLFIFFVLFELDSFLLYYTMFAFLLFFIKNFWIIENTNLATIINYLIISKCTSKTTTSPSIMGNRTYVSQRNRKMKKKHKLTRF</sequence>
<reference evidence="2" key="1">
    <citation type="submission" date="2023-06" db="EMBL/GenBank/DDBJ databases">
        <authorList>
            <person name="Kurt Z."/>
        </authorList>
    </citation>
    <scope>NUCLEOTIDE SEQUENCE</scope>
</reference>
<gene>
    <name evidence="2" type="ORF">HINF_LOCUS13410</name>
    <name evidence="3" type="ORF">HINF_LOCUS26607</name>
</gene>
<reference evidence="3 4" key="2">
    <citation type="submission" date="2024-07" db="EMBL/GenBank/DDBJ databases">
        <authorList>
            <person name="Akdeniz Z."/>
        </authorList>
    </citation>
    <scope>NUCLEOTIDE SEQUENCE [LARGE SCALE GENOMIC DNA]</scope>
</reference>
<evidence type="ECO:0000313" key="4">
    <source>
        <dbReference type="Proteomes" id="UP001642409"/>
    </source>
</evidence>
<keyword evidence="1" id="KW-0472">Membrane</keyword>
<keyword evidence="4" id="KW-1185">Reference proteome</keyword>
<evidence type="ECO:0000256" key="1">
    <source>
        <dbReference type="SAM" id="Phobius"/>
    </source>
</evidence>
<dbReference type="AlphaFoldDB" id="A0AA86TRN4"/>
<dbReference type="EMBL" id="CATOUU010000347">
    <property type="protein sequence ID" value="CAI9925765.1"/>
    <property type="molecule type" value="Genomic_DNA"/>
</dbReference>
<organism evidence="2">
    <name type="scientific">Hexamita inflata</name>
    <dbReference type="NCBI Taxonomy" id="28002"/>
    <lineage>
        <taxon>Eukaryota</taxon>
        <taxon>Metamonada</taxon>
        <taxon>Diplomonadida</taxon>
        <taxon>Hexamitidae</taxon>
        <taxon>Hexamitinae</taxon>
        <taxon>Hexamita</taxon>
    </lineage>
</organism>
<keyword evidence="1" id="KW-1133">Transmembrane helix</keyword>
<protein>
    <submittedName>
        <fullName evidence="3">Hypothetical_protein</fullName>
    </submittedName>
</protein>